<evidence type="ECO:0000313" key="1">
    <source>
        <dbReference type="EMBL" id="KAK6793513.1"/>
    </source>
</evidence>
<sequence length="27" mass="3270">MISHFTTTKTKKILSSQQFFYIYTNKL</sequence>
<dbReference type="EMBL" id="JBANQN010000003">
    <property type="protein sequence ID" value="KAK6793513.1"/>
    <property type="molecule type" value="Genomic_DNA"/>
</dbReference>
<comment type="caution">
    <text evidence="1">The sequence shown here is derived from an EMBL/GenBank/DDBJ whole genome shotgun (WGS) entry which is preliminary data.</text>
</comment>
<evidence type="ECO:0000313" key="2">
    <source>
        <dbReference type="Proteomes" id="UP001371456"/>
    </source>
</evidence>
<dbReference type="Proteomes" id="UP001371456">
    <property type="component" value="Unassembled WGS sequence"/>
</dbReference>
<reference evidence="1 2" key="1">
    <citation type="submission" date="2024-02" db="EMBL/GenBank/DDBJ databases">
        <title>de novo genome assembly of Solanum bulbocastanum strain 11H21.</title>
        <authorList>
            <person name="Hosaka A.J."/>
        </authorList>
    </citation>
    <scope>NUCLEOTIDE SEQUENCE [LARGE SCALE GENOMIC DNA]</scope>
    <source>
        <tissue evidence="1">Young leaves</tissue>
    </source>
</reference>
<protein>
    <submittedName>
        <fullName evidence="1">Uncharacterized protein</fullName>
    </submittedName>
</protein>
<organism evidence="1 2">
    <name type="scientific">Solanum bulbocastanum</name>
    <name type="common">Wild potato</name>
    <dbReference type="NCBI Taxonomy" id="147425"/>
    <lineage>
        <taxon>Eukaryota</taxon>
        <taxon>Viridiplantae</taxon>
        <taxon>Streptophyta</taxon>
        <taxon>Embryophyta</taxon>
        <taxon>Tracheophyta</taxon>
        <taxon>Spermatophyta</taxon>
        <taxon>Magnoliopsida</taxon>
        <taxon>eudicotyledons</taxon>
        <taxon>Gunneridae</taxon>
        <taxon>Pentapetalae</taxon>
        <taxon>asterids</taxon>
        <taxon>lamiids</taxon>
        <taxon>Solanales</taxon>
        <taxon>Solanaceae</taxon>
        <taxon>Solanoideae</taxon>
        <taxon>Solaneae</taxon>
        <taxon>Solanum</taxon>
    </lineage>
</organism>
<name>A0AAN8YLN6_SOLBU</name>
<proteinExistence type="predicted"/>
<keyword evidence="2" id="KW-1185">Reference proteome</keyword>
<dbReference type="AlphaFoldDB" id="A0AAN8YLN6"/>
<accession>A0AAN8YLN6</accession>
<gene>
    <name evidence="1" type="ORF">RDI58_006966</name>
</gene>